<keyword evidence="2" id="KW-1185">Reference proteome</keyword>
<evidence type="ECO:0000313" key="2">
    <source>
        <dbReference type="Proteomes" id="UP001203284"/>
    </source>
</evidence>
<accession>A0ABT0D7K5</accession>
<sequence>MKPDILLPPSGPSAICHLGKGFVSENNVSFAWTANGSVKMTGTPEELSSAELGFIQFAEQFELGIEYSGAEPAGGSIAIDPAQPPTWTHSTQLLDSDIGFRPWTRPSPRFTTLNAVSTAETGDHPMIKVARKLTNRTTQTENFLRSITDSRHFTTVFTLKDTSTNPQRPTGPRNQYLAHFTWDIRYRFDLIWKGGVPHVEMNASKATFGPITMGPPPAMANMLSENNQAGPDFNEISRAALRSAVVFGQPPARRDEATRFLSTPKNFFT</sequence>
<proteinExistence type="predicted"/>
<dbReference type="Proteomes" id="UP001203284">
    <property type="component" value="Unassembled WGS sequence"/>
</dbReference>
<dbReference type="RefSeq" id="WP_247026442.1">
    <property type="nucleotide sequence ID" value="NZ_JALKCH010000002.1"/>
</dbReference>
<organism evidence="1 2">
    <name type="scientific">Ancylobacter crimeensis</name>
    <dbReference type="NCBI Taxonomy" id="2579147"/>
    <lineage>
        <taxon>Bacteria</taxon>
        <taxon>Pseudomonadati</taxon>
        <taxon>Pseudomonadota</taxon>
        <taxon>Alphaproteobacteria</taxon>
        <taxon>Hyphomicrobiales</taxon>
        <taxon>Xanthobacteraceae</taxon>
        <taxon>Ancylobacter</taxon>
    </lineage>
</organism>
<gene>
    <name evidence="1" type="ORF">MWN34_03310</name>
</gene>
<comment type="caution">
    <text evidence="1">The sequence shown here is derived from an EMBL/GenBank/DDBJ whole genome shotgun (WGS) entry which is preliminary data.</text>
</comment>
<dbReference type="EMBL" id="JALKCH010000002">
    <property type="protein sequence ID" value="MCK0195933.1"/>
    <property type="molecule type" value="Genomic_DNA"/>
</dbReference>
<protein>
    <submittedName>
        <fullName evidence="1">Uncharacterized protein</fullName>
    </submittedName>
</protein>
<name>A0ABT0D7K5_9HYPH</name>
<reference evidence="1 2" key="1">
    <citation type="submission" date="2022-04" db="EMBL/GenBank/DDBJ databases">
        <authorList>
            <person name="Grouzdev D.S."/>
            <person name="Pantiukh K.S."/>
            <person name="Krutkina M.S."/>
        </authorList>
    </citation>
    <scope>NUCLEOTIDE SEQUENCE [LARGE SCALE GENOMIC DNA]</scope>
    <source>
        <strain evidence="1 2">6x-1</strain>
    </source>
</reference>
<evidence type="ECO:0000313" key="1">
    <source>
        <dbReference type="EMBL" id="MCK0195933.1"/>
    </source>
</evidence>